<dbReference type="Gene3D" id="4.10.240.10">
    <property type="entry name" value="Zn(2)-C6 fungal-type DNA-binding domain"/>
    <property type="match status" value="2"/>
</dbReference>
<sequence>MSLLQYSISNPGCHQTPRNNYYYGHSAASSPPLPHQYDILTQANHIQSFPAHQNPNRIELPPLRSLSIGASVPVGNINPPQYSYRTTSLSATPPPHHTNSFGSDAKASPRTLQSLKLPSLLNEQPQMDHTLRPYTPSASPADSCSAFLSSPTVMVMDQTSLKPDKSRRQRLGPSCDSCRLRKVKCNAEITVLSHEELLVLTQQAPSLFQRAPPSSEDKYQVMGGFPGAVGFLLIQVFSSTENKFIKFKSCKACSNKKIDCLFSHGYVKTETKTDSVSIKFMSPPSSTISSPVTSAAVLEPFSVTKKAKVKKKRTKKLARALSVAEVSYCPSPSSRLILDATIYKPAVLVASICNATMVEAASTLASFTALAVRTPCFTSDETQKKRSLSACSRKSSCLSCRKRKIKCEFVSDGVNATCSNCFKKGRECVIESVRFKNVA</sequence>
<dbReference type="EMBL" id="KV454430">
    <property type="protein sequence ID" value="ODQ80333.1"/>
    <property type="molecule type" value="Genomic_DNA"/>
</dbReference>
<evidence type="ECO:0000256" key="4">
    <source>
        <dbReference type="ARBA" id="ARBA00023015"/>
    </source>
</evidence>
<protein>
    <recommendedName>
        <fullName evidence="9">Zn(2)-C6 fungal-type domain-containing protein</fullName>
    </recommendedName>
</protein>
<dbReference type="GO" id="GO:0000981">
    <property type="term" value="F:DNA-binding transcription factor activity, RNA polymerase II-specific"/>
    <property type="evidence" value="ECO:0007669"/>
    <property type="project" value="InterPro"/>
</dbReference>
<dbReference type="SMART" id="SM00066">
    <property type="entry name" value="GAL4"/>
    <property type="match status" value="2"/>
</dbReference>
<dbReference type="Proteomes" id="UP000094336">
    <property type="component" value="Unassembled WGS sequence"/>
</dbReference>
<evidence type="ECO:0000256" key="6">
    <source>
        <dbReference type="ARBA" id="ARBA00023163"/>
    </source>
</evidence>
<keyword evidence="11" id="KW-1185">Reference proteome</keyword>
<name>A0A1E3QRK8_9ASCO</name>
<keyword evidence="2" id="KW-0479">Metal-binding</keyword>
<dbReference type="InterPro" id="IPR001138">
    <property type="entry name" value="Zn2Cys6_DnaBD"/>
</dbReference>
<dbReference type="Pfam" id="PF00172">
    <property type="entry name" value="Zn_clus"/>
    <property type="match status" value="1"/>
</dbReference>
<keyword evidence="5" id="KW-0238">DNA-binding</keyword>
<dbReference type="InterPro" id="IPR036864">
    <property type="entry name" value="Zn2-C6_fun-type_DNA-bd_sf"/>
</dbReference>
<organism evidence="10 11">
    <name type="scientific">Babjeviella inositovora NRRL Y-12698</name>
    <dbReference type="NCBI Taxonomy" id="984486"/>
    <lineage>
        <taxon>Eukaryota</taxon>
        <taxon>Fungi</taxon>
        <taxon>Dikarya</taxon>
        <taxon>Ascomycota</taxon>
        <taxon>Saccharomycotina</taxon>
        <taxon>Pichiomycetes</taxon>
        <taxon>Serinales incertae sedis</taxon>
        <taxon>Babjeviella</taxon>
    </lineage>
</organism>
<keyword evidence="7" id="KW-0539">Nucleus</keyword>
<dbReference type="GO" id="GO:0008270">
    <property type="term" value="F:zinc ion binding"/>
    <property type="evidence" value="ECO:0007669"/>
    <property type="project" value="InterPro"/>
</dbReference>
<gene>
    <name evidence="10" type="ORF">BABINDRAFT_7774</name>
</gene>
<feature type="compositionally biased region" description="Polar residues" evidence="8">
    <location>
        <begin position="85"/>
        <end position="102"/>
    </location>
</feature>
<dbReference type="OrthoDB" id="4036575at2759"/>
<dbReference type="AlphaFoldDB" id="A0A1E3QRK8"/>
<dbReference type="PANTHER" id="PTHR31313:SF81">
    <property type="entry name" value="TY1 ENHANCER ACTIVATOR"/>
    <property type="match status" value="1"/>
</dbReference>
<feature type="domain" description="Zn(2)-C6 fungal-type" evidence="9">
    <location>
        <begin position="396"/>
        <end position="430"/>
    </location>
</feature>
<dbReference type="GO" id="GO:0003677">
    <property type="term" value="F:DNA binding"/>
    <property type="evidence" value="ECO:0007669"/>
    <property type="project" value="UniProtKB-KW"/>
</dbReference>
<evidence type="ECO:0000256" key="7">
    <source>
        <dbReference type="ARBA" id="ARBA00023242"/>
    </source>
</evidence>
<accession>A0A1E3QRK8</accession>
<dbReference type="RefSeq" id="XP_018985661.1">
    <property type="nucleotide sequence ID" value="XM_019132678.1"/>
</dbReference>
<evidence type="ECO:0000259" key="9">
    <source>
        <dbReference type="PROSITE" id="PS50048"/>
    </source>
</evidence>
<dbReference type="PANTHER" id="PTHR31313">
    <property type="entry name" value="TY1 ENHANCER ACTIVATOR"/>
    <property type="match status" value="1"/>
</dbReference>
<proteinExistence type="predicted"/>
<keyword evidence="3" id="KW-0862">Zinc</keyword>
<evidence type="ECO:0000313" key="11">
    <source>
        <dbReference type="Proteomes" id="UP000094336"/>
    </source>
</evidence>
<dbReference type="InterPro" id="IPR051615">
    <property type="entry name" value="Transcr_Regulatory_Elem"/>
</dbReference>
<dbReference type="PROSITE" id="PS00463">
    <property type="entry name" value="ZN2_CY6_FUNGAL_1"/>
    <property type="match status" value="1"/>
</dbReference>
<evidence type="ECO:0000256" key="2">
    <source>
        <dbReference type="ARBA" id="ARBA00022723"/>
    </source>
</evidence>
<evidence type="ECO:0000256" key="1">
    <source>
        <dbReference type="ARBA" id="ARBA00004123"/>
    </source>
</evidence>
<keyword evidence="6" id="KW-0804">Transcription</keyword>
<dbReference type="GeneID" id="30150531"/>
<evidence type="ECO:0000256" key="8">
    <source>
        <dbReference type="SAM" id="MobiDB-lite"/>
    </source>
</evidence>
<evidence type="ECO:0000256" key="3">
    <source>
        <dbReference type="ARBA" id="ARBA00022833"/>
    </source>
</evidence>
<feature type="region of interest" description="Disordered" evidence="8">
    <location>
        <begin position="85"/>
        <end position="109"/>
    </location>
</feature>
<comment type="subcellular location">
    <subcellularLocation>
        <location evidence="1">Nucleus</location>
    </subcellularLocation>
</comment>
<reference evidence="11" key="1">
    <citation type="submission" date="2016-05" db="EMBL/GenBank/DDBJ databases">
        <title>Comparative genomics of biotechnologically important yeasts.</title>
        <authorList>
            <consortium name="DOE Joint Genome Institute"/>
            <person name="Riley R."/>
            <person name="Haridas S."/>
            <person name="Wolfe K.H."/>
            <person name="Lopes M.R."/>
            <person name="Hittinger C.T."/>
            <person name="Goker M."/>
            <person name="Salamov A."/>
            <person name="Wisecaver J."/>
            <person name="Long T.M."/>
            <person name="Aerts A.L."/>
            <person name="Barry K."/>
            <person name="Choi C."/>
            <person name="Clum A."/>
            <person name="Coughlan A.Y."/>
            <person name="Deshpande S."/>
            <person name="Douglass A.P."/>
            <person name="Hanson S.J."/>
            <person name="Klenk H.-P."/>
            <person name="Labutti K."/>
            <person name="Lapidus A."/>
            <person name="Lindquist E."/>
            <person name="Lipzen A."/>
            <person name="Meier-Kolthoff J.P."/>
            <person name="Ohm R.A."/>
            <person name="Otillar R.P."/>
            <person name="Pangilinan J."/>
            <person name="Peng Y."/>
            <person name="Rokas A."/>
            <person name="Rosa C.A."/>
            <person name="Scheuner C."/>
            <person name="Sibirny A.A."/>
            <person name="Slot J.C."/>
            <person name="Stielow J.B."/>
            <person name="Sun H."/>
            <person name="Kurtzman C.P."/>
            <person name="Blackwell M."/>
            <person name="Grigoriev I.V."/>
            <person name="Jeffries T.W."/>
        </authorList>
    </citation>
    <scope>NUCLEOTIDE SEQUENCE [LARGE SCALE GENOMIC DNA]</scope>
    <source>
        <strain evidence="11">NRRL Y-12698</strain>
    </source>
</reference>
<dbReference type="CDD" id="cd00067">
    <property type="entry name" value="GAL4"/>
    <property type="match status" value="1"/>
</dbReference>
<evidence type="ECO:0000313" key="10">
    <source>
        <dbReference type="EMBL" id="ODQ80333.1"/>
    </source>
</evidence>
<dbReference type="GO" id="GO:0005634">
    <property type="term" value="C:nucleus"/>
    <property type="evidence" value="ECO:0007669"/>
    <property type="project" value="UniProtKB-SubCell"/>
</dbReference>
<keyword evidence="4" id="KW-0805">Transcription regulation</keyword>
<dbReference type="PROSITE" id="PS50048">
    <property type="entry name" value="ZN2_CY6_FUNGAL_2"/>
    <property type="match status" value="1"/>
</dbReference>
<evidence type="ECO:0000256" key="5">
    <source>
        <dbReference type="ARBA" id="ARBA00023125"/>
    </source>
</evidence>
<dbReference type="SUPFAM" id="SSF57701">
    <property type="entry name" value="Zn2/Cys6 DNA-binding domain"/>
    <property type="match status" value="2"/>
</dbReference>